<proteinExistence type="predicted"/>
<dbReference type="EMBL" id="CH473953">
    <property type="protein sequence ID" value="EDM13218.1"/>
    <property type="molecule type" value="Genomic_DNA"/>
</dbReference>
<organism evidence="1 2">
    <name type="scientific">Rattus norvegicus</name>
    <name type="common">Rat</name>
    <dbReference type="NCBI Taxonomy" id="10116"/>
    <lineage>
        <taxon>Eukaryota</taxon>
        <taxon>Metazoa</taxon>
        <taxon>Chordata</taxon>
        <taxon>Craniata</taxon>
        <taxon>Vertebrata</taxon>
        <taxon>Euteleostomi</taxon>
        <taxon>Mammalia</taxon>
        <taxon>Eutheria</taxon>
        <taxon>Euarchontoglires</taxon>
        <taxon>Glires</taxon>
        <taxon>Rodentia</taxon>
        <taxon>Myomorpha</taxon>
        <taxon>Muroidea</taxon>
        <taxon>Muridae</taxon>
        <taxon>Murinae</taxon>
        <taxon>Rattus</taxon>
    </lineage>
</organism>
<evidence type="ECO:0000313" key="2">
    <source>
        <dbReference type="Proteomes" id="UP000234681"/>
    </source>
</evidence>
<name>A6I187_RAT</name>
<sequence>MLQGQRLITLSWSSSRPLEQPFLAHLCKVINIIDKKNLCRPTWLPSIPKLRVPSDSVLGLWKSLPHLAVTTSLM</sequence>
<dbReference type="AlphaFoldDB" id="A6I187"/>
<gene>
    <name evidence="1" type="ORF">rCG_47997</name>
</gene>
<evidence type="ECO:0000313" key="1">
    <source>
        <dbReference type="EMBL" id="EDM13218.1"/>
    </source>
</evidence>
<protein>
    <submittedName>
        <fullName evidence="1">RCG47997</fullName>
    </submittedName>
</protein>
<reference evidence="2" key="1">
    <citation type="submission" date="2005-09" db="EMBL/GenBank/DDBJ databases">
        <authorList>
            <person name="Mural R.J."/>
            <person name="Li P.W."/>
            <person name="Adams M.D."/>
            <person name="Amanatides P.G."/>
            <person name="Baden-Tillson H."/>
            <person name="Barnstead M."/>
            <person name="Chin S.H."/>
            <person name="Dew I."/>
            <person name="Evans C.A."/>
            <person name="Ferriera S."/>
            <person name="Flanigan M."/>
            <person name="Fosler C."/>
            <person name="Glodek A."/>
            <person name="Gu Z."/>
            <person name="Holt R.A."/>
            <person name="Jennings D."/>
            <person name="Kraft C.L."/>
            <person name="Lu F."/>
            <person name="Nguyen T."/>
            <person name="Nusskern D.R."/>
            <person name="Pfannkoch C.M."/>
            <person name="Sitter C."/>
            <person name="Sutton G.G."/>
            <person name="Venter J.C."/>
            <person name="Wang Z."/>
            <person name="Woodage T."/>
            <person name="Zheng X.H."/>
            <person name="Zhong F."/>
        </authorList>
    </citation>
    <scope>NUCLEOTIDE SEQUENCE [LARGE SCALE GENOMIC DNA]</scope>
    <source>
        <strain>BN</strain>
        <strain evidence="2">Sprague-Dawley</strain>
    </source>
</reference>
<dbReference type="Proteomes" id="UP000234681">
    <property type="component" value="Chromosome 1"/>
</dbReference>
<accession>A6I187</accession>